<protein>
    <submittedName>
        <fullName evidence="3">TatD family hydrolase</fullName>
        <ecNumber evidence="3">3.1.-.-</ecNumber>
    </submittedName>
</protein>
<feature type="region of interest" description="Disordered" evidence="2">
    <location>
        <begin position="43"/>
        <end position="114"/>
    </location>
</feature>
<feature type="compositionally biased region" description="Basic and acidic residues" evidence="2">
    <location>
        <begin position="1"/>
        <end position="16"/>
    </location>
</feature>
<dbReference type="Pfam" id="PF01026">
    <property type="entry name" value="TatD_DNase"/>
    <property type="match status" value="1"/>
</dbReference>
<dbReference type="PROSITE" id="PS01091">
    <property type="entry name" value="TATD_3"/>
    <property type="match status" value="1"/>
</dbReference>
<feature type="region of interest" description="Disordered" evidence="2">
    <location>
        <begin position="1"/>
        <end position="27"/>
    </location>
</feature>
<dbReference type="EMBL" id="JBHSAY010000005">
    <property type="protein sequence ID" value="MFC4130297.1"/>
    <property type="molecule type" value="Genomic_DNA"/>
</dbReference>
<reference evidence="4" key="1">
    <citation type="journal article" date="2019" name="Int. J. Syst. Evol. Microbiol.">
        <title>The Global Catalogue of Microorganisms (GCM) 10K type strain sequencing project: providing services to taxonomists for standard genome sequencing and annotation.</title>
        <authorList>
            <consortium name="The Broad Institute Genomics Platform"/>
            <consortium name="The Broad Institute Genome Sequencing Center for Infectious Disease"/>
            <person name="Wu L."/>
            <person name="Ma J."/>
        </authorList>
    </citation>
    <scope>NUCLEOTIDE SEQUENCE [LARGE SCALE GENOMIC DNA]</scope>
    <source>
        <strain evidence="4">CGMCC 4.7289</strain>
    </source>
</reference>
<dbReference type="InterPro" id="IPR018228">
    <property type="entry name" value="DNase_TatD-rel_CS"/>
</dbReference>
<dbReference type="Gene3D" id="3.20.20.140">
    <property type="entry name" value="Metal-dependent hydrolases"/>
    <property type="match status" value="1"/>
</dbReference>
<dbReference type="PANTHER" id="PTHR46124:SF2">
    <property type="entry name" value="D-AMINOACYL-TRNA DEACYLASE"/>
    <property type="match status" value="1"/>
</dbReference>
<evidence type="ECO:0000313" key="4">
    <source>
        <dbReference type="Proteomes" id="UP001595816"/>
    </source>
</evidence>
<comment type="caution">
    <text evidence="3">The sequence shown here is derived from an EMBL/GenBank/DDBJ whole genome shotgun (WGS) entry which is preliminary data.</text>
</comment>
<dbReference type="InterPro" id="IPR001130">
    <property type="entry name" value="TatD-like"/>
</dbReference>
<dbReference type="RefSeq" id="WP_253758145.1">
    <property type="nucleotide sequence ID" value="NZ_JAMZDZ010000001.1"/>
</dbReference>
<evidence type="ECO:0000256" key="2">
    <source>
        <dbReference type="SAM" id="MobiDB-lite"/>
    </source>
</evidence>
<accession>A0ABV8LH77</accession>
<dbReference type="EC" id="3.1.-.-" evidence="3"/>
<dbReference type="GO" id="GO:0016787">
    <property type="term" value="F:hydrolase activity"/>
    <property type="evidence" value="ECO:0007669"/>
    <property type="project" value="UniProtKB-KW"/>
</dbReference>
<keyword evidence="4" id="KW-1185">Reference proteome</keyword>
<evidence type="ECO:0000256" key="1">
    <source>
        <dbReference type="ARBA" id="ARBA00022801"/>
    </source>
</evidence>
<sequence>MSDRSRRAADRRERPAPEAPSALPLPVLDSHVHLDIVAGSRSTEAGADAGRTAVGDRSEIVAGSRSTEAGADAGRTAAGDRSEIVAGSRSTEAGADAGRTAVGDRSEIVGSDGSGWSVEDQVAAARAVGVDRLVQVGVDVTSSQWSAALAERVPAVLATVALHPNEAPRLADLDAALAVIDSLAGQPRVRGIGETGLDFFRTGEDGLKAQEHSFRGHIEIAKRTGKALVIHDRDAHADVLRVLDDAGAPDTVVLHCFSGDVFFAAECVRRGYVLSFAGTVTFKNAPHLREAAALTPPSQLLVETDAPYLTPMPHRGAPNASYLIPLTVRGLAEAKGLPVEEVCQGISATGERVFGPW</sequence>
<keyword evidence="1 3" id="KW-0378">Hydrolase</keyword>
<dbReference type="CDD" id="cd01310">
    <property type="entry name" value="TatD_DNAse"/>
    <property type="match status" value="1"/>
</dbReference>
<dbReference type="Proteomes" id="UP001595816">
    <property type="component" value="Unassembled WGS sequence"/>
</dbReference>
<proteinExistence type="predicted"/>
<organism evidence="3 4">
    <name type="scientific">Hamadaea flava</name>
    <dbReference type="NCBI Taxonomy" id="1742688"/>
    <lineage>
        <taxon>Bacteria</taxon>
        <taxon>Bacillati</taxon>
        <taxon>Actinomycetota</taxon>
        <taxon>Actinomycetes</taxon>
        <taxon>Micromonosporales</taxon>
        <taxon>Micromonosporaceae</taxon>
        <taxon>Hamadaea</taxon>
    </lineage>
</organism>
<gene>
    <name evidence="3" type="ORF">ACFOZ4_06745</name>
</gene>
<dbReference type="PANTHER" id="PTHR46124">
    <property type="entry name" value="D-AMINOACYL-TRNA DEACYLASE"/>
    <property type="match status" value="1"/>
</dbReference>
<name>A0ABV8LH77_9ACTN</name>
<dbReference type="InterPro" id="IPR032466">
    <property type="entry name" value="Metal_Hydrolase"/>
</dbReference>
<dbReference type="SUPFAM" id="SSF69349">
    <property type="entry name" value="Phage fibre proteins"/>
    <property type="match status" value="1"/>
</dbReference>
<dbReference type="SUPFAM" id="SSF51556">
    <property type="entry name" value="Metallo-dependent hydrolases"/>
    <property type="match status" value="1"/>
</dbReference>
<evidence type="ECO:0000313" key="3">
    <source>
        <dbReference type="EMBL" id="MFC4130297.1"/>
    </source>
</evidence>